<organism evidence="1 2">
    <name type="scientific">Cichorium intybus</name>
    <name type="common">Chicory</name>
    <dbReference type="NCBI Taxonomy" id="13427"/>
    <lineage>
        <taxon>Eukaryota</taxon>
        <taxon>Viridiplantae</taxon>
        <taxon>Streptophyta</taxon>
        <taxon>Embryophyta</taxon>
        <taxon>Tracheophyta</taxon>
        <taxon>Spermatophyta</taxon>
        <taxon>Magnoliopsida</taxon>
        <taxon>eudicotyledons</taxon>
        <taxon>Gunneridae</taxon>
        <taxon>Pentapetalae</taxon>
        <taxon>asterids</taxon>
        <taxon>campanulids</taxon>
        <taxon>Asterales</taxon>
        <taxon>Asteraceae</taxon>
        <taxon>Cichorioideae</taxon>
        <taxon>Cichorieae</taxon>
        <taxon>Cichoriinae</taxon>
        <taxon>Cichorium</taxon>
    </lineage>
</organism>
<dbReference type="Proteomes" id="UP001055811">
    <property type="component" value="Linkage Group LG04"/>
</dbReference>
<comment type="caution">
    <text evidence="1">The sequence shown here is derived from an EMBL/GenBank/DDBJ whole genome shotgun (WGS) entry which is preliminary data.</text>
</comment>
<dbReference type="EMBL" id="CM042012">
    <property type="protein sequence ID" value="KAI3753434.1"/>
    <property type="molecule type" value="Genomic_DNA"/>
</dbReference>
<accession>A0ACB9E3B7</accession>
<evidence type="ECO:0000313" key="1">
    <source>
        <dbReference type="EMBL" id="KAI3753434.1"/>
    </source>
</evidence>
<sequence>MDIGSRSRRVAIGKEIGSRSRRVAIGSRSLVSTASRVCHFDRVAIRVEIGSRSALVTFSGLVDLGLVDLEFTQPEIN</sequence>
<name>A0ACB9E3B7_CICIN</name>
<evidence type="ECO:0000313" key="2">
    <source>
        <dbReference type="Proteomes" id="UP001055811"/>
    </source>
</evidence>
<protein>
    <submittedName>
        <fullName evidence="1">Uncharacterized protein</fullName>
    </submittedName>
</protein>
<gene>
    <name evidence="1" type="ORF">L2E82_25486</name>
</gene>
<reference evidence="1 2" key="2">
    <citation type="journal article" date="2022" name="Mol. Ecol. Resour.">
        <title>The genomes of chicory, endive, great burdock and yacon provide insights into Asteraceae paleo-polyploidization history and plant inulin production.</title>
        <authorList>
            <person name="Fan W."/>
            <person name="Wang S."/>
            <person name="Wang H."/>
            <person name="Wang A."/>
            <person name="Jiang F."/>
            <person name="Liu H."/>
            <person name="Zhao H."/>
            <person name="Xu D."/>
            <person name="Zhang Y."/>
        </authorList>
    </citation>
    <scope>NUCLEOTIDE SEQUENCE [LARGE SCALE GENOMIC DNA]</scope>
    <source>
        <strain evidence="2">cv. Punajuju</strain>
        <tissue evidence="1">Leaves</tissue>
    </source>
</reference>
<reference evidence="2" key="1">
    <citation type="journal article" date="2022" name="Mol. Ecol. Resour.">
        <title>The genomes of chicory, endive, great burdock and yacon provide insights into Asteraceae palaeo-polyploidization history and plant inulin production.</title>
        <authorList>
            <person name="Fan W."/>
            <person name="Wang S."/>
            <person name="Wang H."/>
            <person name="Wang A."/>
            <person name="Jiang F."/>
            <person name="Liu H."/>
            <person name="Zhao H."/>
            <person name="Xu D."/>
            <person name="Zhang Y."/>
        </authorList>
    </citation>
    <scope>NUCLEOTIDE SEQUENCE [LARGE SCALE GENOMIC DNA]</scope>
    <source>
        <strain evidence="2">cv. Punajuju</strain>
    </source>
</reference>
<proteinExistence type="predicted"/>
<keyword evidence="2" id="KW-1185">Reference proteome</keyword>